<reference evidence="2" key="1">
    <citation type="submission" date="2023-06" db="EMBL/GenBank/DDBJ databases">
        <authorList>
            <consortium name="Lawrence Berkeley National Laboratory"/>
            <person name="Ahrendt S."/>
            <person name="Sahu N."/>
            <person name="Indic B."/>
            <person name="Wong-Bajracharya J."/>
            <person name="Merenyi Z."/>
            <person name="Ke H.-M."/>
            <person name="Monk M."/>
            <person name="Kocsube S."/>
            <person name="Drula E."/>
            <person name="Lipzen A."/>
            <person name="Balint B."/>
            <person name="Henrissat B."/>
            <person name="Andreopoulos B."/>
            <person name="Martin F.M."/>
            <person name="Harder C.B."/>
            <person name="Rigling D."/>
            <person name="Ford K.L."/>
            <person name="Foster G.D."/>
            <person name="Pangilinan J."/>
            <person name="Papanicolaou A."/>
            <person name="Barry K."/>
            <person name="LaButti K."/>
            <person name="Viragh M."/>
            <person name="Koriabine M."/>
            <person name="Yan M."/>
            <person name="Riley R."/>
            <person name="Champramary S."/>
            <person name="Plett K.L."/>
            <person name="Tsai I.J."/>
            <person name="Slot J."/>
            <person name="Sipos G."/>
            <person name="Plett J."/>
            <person name="Nagy L.G."/>
            <person name="Grigoriev I.V."/>
        </authorList>
    </citation>
    <scope>NUCLEOTIDE SEQUENCE</scope>
    <source>
        <strain evidence="2">HWK02</strain>
    </source>
</reference>
<organism evidence="2 3">
    <name type="scientific">Armillaria luteobubalina</name>
    <dbReference type="NCBI Taxonomy" id="153913"/>
    <lineage>
        <taxon>Eukaryota</taxon>
        <taxon>Fungi</taxon>
        <taxon>Dikarya</taxon>
        <taxon>Basidiomycota</taxon>
        <taxon>Agaricomycotina</taxon>
        <taxon>Agaricomycetes</taxon>
        <taxon>Agaricomycetidae</taxon>
        <taxon>Agaricales</taxon>
        <taxon>Marasmiineae</taxon>
        <taxon>Physalacriaceae</taxon>
        <taxon>Armillaria</taxon>
    </lineage>
</organism>
<name>A0AA39UPK0_9AGAR</name>
<evidence type="ECO:0000313" key="2">
    <source>
        <dbReference type="EMBL" id="KAK0491849.1"/>
    </source>
</evidence>
<feature type="compositionally biased region" description="Low complexity" evidence="1">
    <location>
        <begin position="11"/>
        <end position="29"/>
    </location>
</feature>
<gene>
    <name evidence="2" type="ORF">EDD18DRAFT_542544</name>
</gene>
<accession>A0AA39UPK0</accession>
<keyword evidence="3" id="KW-1185">Reference proteome</keyword>
<sequence length="187" mass="19995">MNVFRRNCEIPPSDSSSTSSVALSPSSTPAEAVGSPSNDDPSAQRKGKGNSRKFWRRDKRGHTDMTSDVATTLSNSESPVLQPDRSTSISQPLDNAQTMTTKGSPDNANIADTSSSGNKTANTNIILGIVQTICDALDVVPYVGMVAGLASTAIKVVEEVDTCKGEWDKSHYPMMSSLHSKSLRFAW</sequence>
<comment type="caution">
    <text evidence="2">The sequence shown here is derived from an EMBL/GenBank/DDBJ whole genome shotgun (WGS) entry which is preliminary data.</text>
</comment>
<dbReference type="Proteomes" id="UP001175228">
    <property type="component" value="Unassembled WGS sequence"/>
</dbReference>
<feature type="region of interest" description="Disordered" evidence="1">
    <location>
        <begin position="1"/>
        <end position="116"/>
    </location>
</feature>
<proteinExistence type="predicted"/>
<feature type="compositionally biased region" description="Basic residues" evidence="1">
    <location>
        <begin position="45"/>
        <end position="60"/>
    </location>
</feature>
<dbReference type="EMBL" id="JAUEPU010000033">
    <property type="protein sequence ID" value="KAK0491849.1"/>
    <property type="molecule type" value="Genomic_DNA"/>
</dbReference>
<dbReference type="AlphaFoldDB" id="A0AA39UPK0"/>
<evidence type="ECO:0000313" key="3">
    <source>
        <dbReference type="Proteomes" id="UP001175228"/>
    </source>
</evidence>
<protein>
    <submittedName>
        <fullName evidence="2">Uncharacterized protein</fullName>
    </submittedName>
</protein>
<feature type="compositionally biased region" description="Polar residues" evidence="1">
    <location>
        <begin position="64"/>
        <end position="116"/>
    </location>
</feature>
<evidence type="ECO:0000256" key="1">
    <source>
        <dbReference type="SAM" id="MobiDB-lite"/>
    </source>
</evidence>